<feature type="region of interest" description="Disordered" evidence="1">
    <location>
        <begin position="337"/>
        <end position="395"/>
    </location>
</feature>
<evidence type="ECO:0000313" key="4">
    <source>
        <dbReference type="Proteomes" id="UP001303473"/>
    </source>
</evidence>
<feature type="compositionally biased region" description="Low complexity" evidence="1">
    <location>
        <begin position="385"/>
        <end position="395"/>
    </location>
</feature>
<evidence type="ECO:0000313" key="3">
    <source>
        <dbReference type="EMBL" id="KAK3943611.1"/>
    </source>
</evidence>
<dbReference type="AlphaFoldDB" id="A0AAN6S8E7"/>
<protein>
    <recommendedName>
        <fullName evidence="2">F-box domain-containing protein</fullName>
    </recommendedName>
</protein>
<feature type="region of interest" description="Disordered" evidence="1">
    <location>
        <begin position="698"/>
        <end position="741"/>
    </location>
</feature>
<dbReference type="EMBL" id="MU853764">
    <property type="protein sequence ID" value="KAK3943611.1"/>
    <property type="molecule type" value="Genomic_DNA"/>
</dbReference>
<organism evidence="3 4">
    <name type="scientific">Diplogelasinospora grovesii</name>
    <dbReference type="NCBI Taxonomy" id="303347"/>
    <lineage>
        <taxon>Eukaryota</taxon>
        <taxon>Fungi</taxon>
        <taxon>Dikarya</taxon>
        <taxon>Ascomycota</taxon>
        <taxon>Pezizomycotina</taxon>
        <taxon>Sordariomycetes</taxon>
        <taxon>Sordariomycetidae</taxon>
        <taxon>Sordariales</taxon>
        <taxon>Diplogelasinosporaceae</taxon>
        <taxon>Diplogelasinospora</taxon>
    </lineage>
</organism>
<dbReference type="Proteomes" id="UP001303473">
    <property type="component" value="Unassembled WGS sequence"/>
</dbReference>
<gene>
    <name evidence="3" type="ORF">QBC46DRAFT_26842</name>
</gene>
<dbReference type="Pfam" id="PF00646">
    <property type="entry name" value="F-box"/>
    <property type="match status" value="1"/>
</dbReference>
<dbReference type="SUPFAM" id="SSF81383">
    <property type="entry name" value="F-box domain"/>
    <property type="match status" value="1"/>
</dbReference>
<dbReference type="InterPro" id="IPR001810">
    <property type="entry name" value="F-box_dom"/>
</dbReference>
<keyword evidence="4" id="KW-1185">Reference proteome</keyword>
<sequence length="815" mass="91302">MRDITELPRDIFLIIILNLPPRACLVCRSVSRQWFATFTSDDVSRVLLRFTAPRCRELRLEAAAKLLSSSSPSDLAILPNNVRVELKCIAQASHHNNWASIFAGVAQRYHNLRKAKHRAIEKLNTAGEGGGQFSFRGVATWNRFLRWEDDTDKFHYPDPAWWYSQEDGILVYPVEKTAAESGPARGYQYQIYDPCAGLYALVPFDVRQKHIRRVRLAQGVLIFEWAEELPYHQLNDREVVHRHFVTAFDVVRIPTTAFASPMAGKRGVLAGDGLWTWRVNFRSEWKLHFLGLPLNDSDRFFSAHTATHYAVYFWQPNRSLYNDDPIEQLAVWDISSSSPYRPSEDQLKKDGSGSKRPTAGDRTLSTTTPTGLWNGANGNSTPIPTDTATTTTTTTTAADSSSTVLSNEISSLAAATAGPQVIRRMAWSELDFYGLRQRDKPSLRNLALDDHNLYVVEEEHRWANGQHSSMSPPRAHMVRCTGIPIVPFSCHYSFPPHENPSVNGEGLLSSLGGIGEPEEPKPNNDTSPAVVSTIIDGPVYGPAWVDSCGGDRDDVNMSFCRRVFDCGAAVGFSPRRYTPQEIAEAERFQGPLGMSVWEWKKIAALRWNRLAEGAWPWTTVDSAKCSLPTPAADPLTLHALLLRGWPVRWAPCWRHEDFPHLTVAEMADFAAGVRIAARHLFWMAHMSVFVRPNKITVRRRPPPVGPTATEPTMDKEGSGSSSTVANNNNSNDDDDDDILPCRHPKPVKSPKCAKCGTGFGWICEQCRTGVDLLQDVDFPNASFWWDELLAKGHISGDERWVIGEDKKGRITIVRF</sequence>
<name>A0AAN6S8E7_9PEZI</name>
<dbReference type="InterPro" id="IPR036047">
    <property type="entry name" value="F-box-like_dom_sf"/>
</dbReference>
<evidence type="ECO:0000256" key="1">
    <source>
        <dbReference type="SAM" id="MobiDB-lite"/>
    </source>
</evidence>
<feature type="compositionally biased region" description="Polar residues" evidence="1">
    <location>
        <begin position="363"/>
        <end position="384"/>
    </location>
</feature>
<accession>A0AAN6S8E7</accession>
<feature type="compositionally biased region" description="Basic and acidic residues" evidence="1">
    <location>
        <begin position="342"/>
        <end position="353"/>
    </location>
</feature>
<comment type="caution">
    <text evidence="3">The sequence shown here is derived from an EMBL/GenBank/DDBJ whole genome shotgun (WGS) entry which is preliminary data.</text>
</comment>
<evidence type="ECO:0000259" key="2">
    <source>
        <dbReference type="Pfam" id="PF00646"/>
    </source>
</evidence>
<reference evidence="4" key="1">
    <citation type="journal article" date="2023" name="Mol. Phylogenet. Evol.">
        <title>Genome-scale phylogeny and comparative genomics of the fungal order Sordariales.</title>
        <authorList>
            <person name="Hensen N."/>
            <person name="Bonometti L."/>
            <person name="Westerberg I."/>
            <person name="Brannstrom I.O."/>
            <person name="Guillou S."/>
            <person name="Cros-Aarteil S."/>
            <person name="Calhoun S."/>
            <person name="Haridas S."/>
            <person name="Kuo A."/>
            <person name="Mondo S."/>
            <person name="Pangilinan J."/>
            <person name="Riley R."/>
            <person name="LaButti K."/>
            <person name="Andreopoulos B."/>
            <person name="Lipzen A."/>
            <person name="Chen C."/>
            <person name="Yan M."/>
            <person name="Daum C."/>
            <person name="Ng V."/>
            <person name="Clum A."/>
            <person name="Steindorff A."/>
            <person name="Ohm R.A."/>
            <person name="Martin F."/>
            <person name="Silar P."/>
            <person name="Natvig D.O."/>
            <person name="Lalanne C."/>
            <person name="Gautier V."/>
            <person name="Ament-Velasquez S.L."/>
            <person name="Kruys A."/>
            <person name="Hutchinson M.I."/>
            <person name="Powell A.J."/>
            <person name="Barry K."/>
            <person name="Miller A.N."/>
            <person name="Grigoriev I.V."/>
            <person name="Debuchy R."/>
            <person name="Gladieux P."/>
            <person name="Hiltunen Thoren M."/>
            <person name="Johannesson H."/>
        </authorList>
    </citation>
    <scope>NUCLEOTIDE SEQUENCE [LARGE SCALE GENOMIC DNA]</scope>
    <source>
        <strain evidence="4">CBS 340.73</strain>
    </source>
</reference>
<proteinExistence type="predicted"/>
<feature type="domain" description="F-box" evidence="2">
    <location>
        <begin position="4"/>
        <end position="42"/>
    </location>
</feature>